<name>A0ABX9KDS9_9FUSO</name>
<protein>
    <recommendedName>
        <fullName evidence="4">Acyltransferase 3 domain-containing protein</fullName>
    </recommendedName>
</protein>
<keyword evidence="3" id="KW-1185">Reference proteome</keyword>
<reference evidence="2 3" key="1">
    <citation type="submission" date="2018-08" db="EMBL/GenBank/DDBJ databases">
        <title>Draft genome sequence of Psychrilyobacter sp. strain SD5 isolated from Black Sea water.</title>
        <authorList>
            <person name="Yadav S."/>
            <person name="Villanueva L."/>
            <person name="Damste J.S.S."/>
        </authorList>
    </citation>
    <scope>NUCLEOTIDE SEQUENCE [LARGE SCALE GENOMIC DNA]</scope>
    <source>
        <strain evidence="2 3">SD5</strain>
    </source>
</reference>
<gene>
    <name evidence="2" type="ORF">DYH56_13670</name>
</gene>
<proteinExistence type="predicted"/>
<evidence type="ECO:0008006" key="4">
    <source>
        <dbReference type="Google" id="ProtNLM"/>
    </source>
</evidence>
<keyword evidence="1" id="KW-1133">Transmembrane helix</keyword>
<dbReference type="Proteomes" id="UP000263486">
    <property type="component" value="Unassembled WGS sequence"/>
</dbReference>
<sequence length="93" mass="10855">MFFFITFLRAFGAMIITNAHYTTIYPYPILASGGLLGDVIFFAVSGYCISQIKDNFLKWYKGRVIRVYTPVYIITAIYLVLGFYNLKRWNMLE</sequence>
<evidence type="ECO:0000313" key="3">
    <source>
        <dbReference type="Proteomes" id="UP000263486"/>
    </source>
</evidence>
<keyword evidence="1" id="KW-0812">Transmembrane</keyword>
<dbReference type="RefSeq" id="WP_114643436.1">
    <property type="nucleotide sequence ID" value="NZ_JAACIO010000001.1"/>
</dbReference>
<feature type="transmembrane region" description="Helical" evidence="1">
    <location>
        <begin position="64"/>
        <end position="84"/>
    </location>
</feature>
<evidence type="ECO:0000313" key="2">
    <source>
        <dbReference type="EMBL" id="REI39736.1"/>
    </source>
</evidence>
<organism evidence="2 3">
    <name type="scientific">Psychrilyobacter piezotolerans</name>
    <dbReference type="NCBI Taxonomy" id="2293438"/>
    <lineage>
        <taxon>Bacteria</taxon>
        <taxon>Fusobacteriati</taxon>
        <taxon>Fusobacteriota</taxon>
        <taxon>Fusobacteriia</taxon>
        <taxon>Fusobacteriales</taxon>
        <taxon>Fusobacteriaceae</taxon>
        <taxon>Psychrilyobacter</taxon>
    </lineage>
</organism>
<evidence type="ECO:0000256" key="1">
    <source>
        <dbReference type="SAM" id="Phobius"/>
    </source>
</evidence>
<feature type="transmembrane region" description="Helical" evidence="1">
    <location>
        <begin position="29"/>
        <end position="52"/>
    </location>
</feature>
<dbReference type="EMBL" id="QUAJ01000033">
    <property type="protein sequence ID" value="REI39736.1"/>
    <property type="molecule type" value="Genomic_DNA"/>
</dbReference>
<accession>A0ABX9KDS9</accession>
<comment type="caution">
    <text evidence="2">The sequence shown here is derived from an EMBL/GenBank/DDBJ whole genome shotgun (WGS) entry which is preliminary data.</text>
</comment>
<keyword evidence="1" id="KW-0472">Membrane</keyword>